<dbReference type="InterPro" id="IPR007344">
    <property type="entry name" value="GrpB/CoaE"/>
</dbReference>
<gene>
    <name evidence="1" type="ORF">QRT03_22380</name>
</gene>
<sequence>MSEEGLDLDLQRASAAWPRPVRVALVPPDPGWPAEARIWVDRLAPLGRVEHVGATAVPGLPAVAQLDLLLVGEVPDDDGLLEAHDLGLVGASLWRRPTFPDDGSCPTAVEVRVLSTDDPAIGDAVRFRDLLRADPQAGRRYTDVRRGLSGEWRDLAAYRRAKAPVIAALLRAAGSGPPRS</sequence>
<dbReference type="PANTHER" id="PTHR34822">
    <property type="entry name" value="GRPB DOMAIN PROTEIN (AFU_ORTHOLOGUE AFUA_1G01530)"/>
    <property type="match status" value="1"/>
</dbReference>
<evidence type="ECO:0000313" key="1">
    <source>
        <dbReference type="EMBL" id="MDL5158733.1"/>
    </source>
</evidence>
<dbReference type="Proteomes" id="UP001231924">
    <property type="component" value="Unassembled WGS sequence"/>
</dbReference>
<evidence type="ECO:0000313" key="2">
    <source>
        <dbReference type="Proteomes" id="UP001231924"/>
    </source>
</evidence>
<accession>A0ABT7MDK7</accession>
<dbReference type="Pfam" id="PF04229">
    <property type="entry name" value="GrpB"/>
    <property type="match status" value="1"/>
</dbReference>
<proteinExistence type="predicted"/>
<dbReference type="SUPFAM" id="SSF81301">
    <property type="entry name" value="Nucleotidyltransferase"/>
    <property type="match status" value="1"/>
</dbReference>
<dbReference type="PANTHER" id="PTHR34822:SF1">
    <property type="entry name" value="GRPB FAMILY PROTEIN"/>
    <property type="match status" value="1"/>
</dbReference>
<dbReference type="RefSeq" id="WP_286055267.1">
    <property type="nucleotide sequence ID" value="NZ_JASVWF010000005.1"/>
</dbReference>
<reference evidence="1 2" key="1">
    <citation type="submission" date="2023-06" db="EMBL/GenBank/DDBJ databases">
        <title>Actinomycetospora Odt1-22.</title>
        <authorList>
            <person name="Supong K."/>
        </authorList>
    </citation>
    <scope>NUCLEOTIDE SEQUENCE [LARGE SCALE GENOMIC DNA]</scope>
    <source>
        <strain evidence="1 2">Odt1-22</strain>
    </source>
</reference>
<keyword evidence="2" id="KW-1185">Reference proteome</keyword>
<dbReference type="InterPro" id="IPR043519">
    <property type="entry name" value="NT_sf"/>
</dbReference>
<dbReference type="EMBL" id="JASVWF010000005">
    <property type="protein sequence ID" value="MDL5158733.1"/>
    <property type="molecule type" value="Genomic_DNA"/>
</dbReference>
<comment type="caution">
    <text evidence="1">The sequence shown here is derived from an EMBL/GenBank/DDBJ whole genome shotgun (WGS) entry which is preliminary data.</text>
</comment>
<dbReference type="Gene3D" id="3.30.460.10">
    <property type="entry name" value="Beta Polymerase, domain 2"/>
    <property type="match status" value="1"/>
</dbReference>
<protein>
    <submittedName>
        <fullName evidence="1">GrpB family protein</fullName>
    </submittedName>
</protein>
<name>A0ABT7MDK7_9PSEU</name>
<organism evidence="1 2">
    <name type="scientific">Actinomycetospora termitidis</name>
    <dbReference type="NCBI Taxonomy" id="3053470"/>
    <lineage>
        <taxon>Bacteria</taxon>
        <taxon>Bacillati</taxon>
        <taxon>Actinomycetota</taxon>
        <taxon>Actinomycetes</taxon>
        <taxon>Pseudonocardiales</taxon>
        <taxon>Pseudonocardiaceae</taxon>
        <taxon>Actinomycetospora</taxon>
    </lineage>
</organism>